<dbReference type="Proteomes" id="UP000824001">
    <property type="component" value="Unassembled WGS sequence"/>
</dbReference>
<dbReference type="InterPro" id="IPR029045">
    <property type="entry name" value="ClpP/crotonase-like_dom_sf"/>
</dbReference>
<dbReference type="PANTHER" id="PTHR32060">
    <property type="entry name" value="TAIL-SPECIFIC PROTEASE"/>
    <property type="match status" value="1"/>
</dbReference>
<dbReference type="GO" id="GO:0007165">
    <property type="term" value="P:signal transduction"/>
    <property type="evidence" value="ECO:0007669"/>
    <property type="project" value="TreeGrafter"/>
</dbReference>
<feature type="domain" description="PDZ" evidence="5">
    <location>
        <begin position="104"/>
        <end position="171"/>
    </location>
</feature>
<keyword evidence="3" id="KW-0378">Hydrolase</keyword>
<dbReference type="GO" id="GO:0008236">
    <property type="term" value="F:serine-type peptidase activity"/>
    <property type="evidence" value="ECO:0007669"/>
    <property type="project" value="UniProtKB-KW"/>
</dbReference>
<evidence type="ECO:0000256" key="3">
    <source>
        <dbReference type="ARBA" id="ARBA00022801"/>
    </source>
</evidence>
<dbReference type="PANTHER" id="PTHR32060:SF30">
    <property type="entry name" value="CARBOXY-TERMINAL PROCESSING PROTEASE CTPA"/>
    <property type="match status" value="1"/>
</dbReference>
<evidence type="ECO:0000259" key="5">
    <source>
        <dbReference type="PROSITE" id="PS50106"/>
    </source>
</evidence>
<dbReference type="InterPro" id="IPR036034">
    <property type="entry name" value="PDZ_sf"/>
</dbReference>
<dbReference type="Gene3D" id="2.30.42.10">
    <property type="match status" value="1"/>
</dbReference>
<dbReference type="SUPFAM" id="SSF50156">
    <property type="entry name" value="PDZ domain-like"/>
    <property type="match status" value="1"/>
</dbReference>
<dbReference type="EMBL" id="DVJK01000127">
    <property type="protein sequence ID" value="HIS66823.1"/>
    <property type="molecule type" value="Genomic_DNA"/>
</dbReference>
<dbReference type="Pfam" id="PF03572">
    <property type="entry name" value="Peptidase_S41"/>
    <property type="match status" value="1"/>
</dbReference>
<evidence type="ECO:0000256" key="4">
    <source>
        <dbReference type="ARBA" id="ARBA00022825"/>
    </source>
</evidence>
<dbReference type="Pfam" id="PF17820">
    <property type="entry name" value="PDZ_6"/>
    <property type="match status" value="1"/>
</dbReference>
<accession>A0A9D1FDB9</accession>
<dbReference type="CDD" id="cd07560">
    <property type="entry name" value="Peptidase_S41_CPP"/>
    <property type="match status" value="1"/>
</dbReference>
<dbReference type="InterPro" id="IPR001478">
    <property type="entry name" value="PDZ"/>
</dbReference>
<evidence type="ECO:0000256" key="1">
    <source>
        <dbReference type="ARBA" id="ARBA00009179"/>
    </source>
</evidence>
<reference evidence="6" key="1">
    <citation type="submission" date="2020-10" db="EMBL/GenBank/DDBJ databases">
        <authorList>
            <person name="Gilroy R."/>
        </authorList>
    </citation>
    <scope>NUCLEOTIDE SEQUENCE</scope>
    <source>
        <strain evidence="6">ChiHjej10B9-9673</strain>
    </source>
</reference>
<dbReference type="GO" id="GO:0006508">
    <property type="term" value="P:proteolysis"/>
    <property type="evidence" value="ECO:0007669"/>
    <property type="project" value="UniProtKB-KW"/>
</dbReference>
<organism evidence="6 7">
    <name type="scientific">Candidatus Scatomorpha merdipullorum</name>
    <dbReference type="NCBI Taxonomy" id="2840927"/>
    <lineage>
        <taxon>Bacteria</taxon>
        <taxon>Bacillati</taxon>
        <taxon>Bacillota</taxon>
        <taxon>Clostridia</taxon>
        <taxon>Eubacteriales</taxon>
        <taxon>Candidatus Scatomorpha</taxon>
    </lineage>
</organism>
<evidence type="ECO:0000313" key="6">
    <source>
        <dbReference type="EMBL" id="HIS66823.1"/>
    </source>
</evidence>
<dbReference type="InterPro" id="IPR005151">
    <property type="entry name" value="Tail-specific_protease"/>
</dbReference>
<dbReference type="GO" id="GO:0004175">
    <property type="term" value="F:endopeptidase activity"/>
    <property type="evidence" value="ECO:0007669"/>
    <property type="project" value="TreeGrafter"/>
</dbReference>
<dbReference type="SMART" id="SM00245">
    <property type="entry name" value="TSPc"/>
    <property type="match status" value="1"/>
</dbReference>
<dbReference type="AlphaFoldDB" id="A0A9D1FDB9"/>
<evidence type="ECO:0000256" key="2">
    <source>
        <dbReference type="ARBA" id="ARBA00022670"/>
    </source>
</evidence>
<keyword evidence="4" id="KW-0720">Serine protease</keyword>
<evidence type="ECO:0000313" key="7">
    <source>
        <dbReference type="Proteomes" id="UP000824001"/>
    </source>
</evidence>
<comment type="similarity">
    <text evidence="1">Belongs to the peptidase S41A family.</text>
</comment>
<sequence length="395" mass="42063">MKNAFGRALKAVFGIKIRLWAFILACVLCVGVTYGLTVQRERNRIGSEDNYNQAMKYLEIKNVIDEYYVGTVDEEAVSASAFAAMVAGLGDEWSYYMSPSEYSAYKLYSANQYVGMGVSVDKDAATGGLKITGVYDASPADNAGLAVGDIILSINGEDITDMTVGDARSFMDANIGETVKLGIQNSKGDKSEVTVNCSVVYTSPVSYRMLSGSIGYVQILNFDSGAAEAAVKAIETLLGQGALGFVFDVRQNPGGLLSELTTLLDYLLPSGTIFISVDKAGNQTPVESDSVCLDMPMAVLVNEYTYSAAEFFAAALQEYNWADIVGARTTGKSRSQQTIELTDGSAVHISTARYLTPMGVDLAEQGGLIPDQAVAMTATGDAQLNAAVAAVQWNM</sequence>
<dbReference type="Gene3D" id="3.30.750.44">
    <property type="match status" value="1"/>
</dbReference>
<dbReference type="GO" id="GO:0030288">
    <property type="term" value="C:outer membrane-bounded periplasmic space"/>
    <property type="evidence" value="ECO:0007669"/>
    <property type="project" value="TreeGrafter"/>
</dbReference>
<gene>
    <name evidence="6" type="ORF">IAC18_04590</name>
</gene>
<dbReference type="SMART" id="SM00228">
    <property type="entry name" value="PDZ"/>
    <property type="match status" value="1"/>
</dbReference>
<dbReference type="SUPFAM" id="SSF52096">
    <property type="entry name" value="ClpP/crotonase"/>
    <property type="match status" value="1"/>
</dbReference>
<protein>
    <submittedName>
        <fullName evidence="6">PDZ domain-containing protein</fullName>
    </submittedName>
</protein>
<comment type="caution">
    <text evidence="6">The sequence shown here is derived from an EMBL/GenBank/DDBJ whole genome shotgun (WGS) entry which is preliminary data.</text>
</comment>
<dbReference type="InterPro" id="IPR004447">
    <property type="entry name" value="Peptidase_S41A"/>
</dbReference>
<proteinExistence type="inferred from homology"/>
<dbReference type="InterPro" id="IPR041489">
    <property type="entry name" value="PDZ_6"/>
</dbReference>
<name>A0A9D1FDB9_9FIRM</name>
<reference evidence="6" key="2">
    <citation type="journal article" date="2021" name="PeerJ">
        <title>Extensive microbial diversity within the chicken gut microbiome revealed by metagenomics and culture.</title>
        <authorList>
            <person name="Gilroy R."/>
            <person name="Ravi A."/>
            <person name="Getino M."/>
            <person name="Pursley I."/>
            <person name="Horton D.L."/>
            <person name="Alikhan N.F."/>
            <person name="Baker D."/>
            <person name="Gharbi K."/>
            <person name="Hall N."/>
            <person name="Watson M."/>
            <person name="Adriaenssens E.M."/>
            <person name="Foster-Nyarko E."/>
            <person name="Jarju S."/>
            <person name="Secka A."/>
            <person name="Antonio M."/>
            <person name="Oren A."/>
            <person name="Chaudhuri R.R."/>
            <person name="La Ragione R."/>
            <person name="Hildebrand F."/>
            <person name="Pallen M.J."/>
        </authorList>
    </citation>
    <scope>NUCLEOTIDE SEQUENCE</scope>
    <source>
        <strain evidence="6">ChiHjej10B9-9673</strain>
    </source>
</reference>
<dbReference type="Gene3D" id="3.90.226.10">
    <property type="entry name" value="2-enoyl-CoA Hydratase, Chain A, domain 1"/>
    <property type="match status" value="1"/>
</dbReference>
<dbReference type="PROSITE" id="PS50106">
    <property type="entry name" value="PDZ"/>
    <property type="match status" value="1"/>
</dbReference>
<keyword evidence="2" id="KW-0645">Protease</keyword>